<comment type="caution">
    <text evidence="3">The sequence shown here is derived from an EMBL/GenBank/DDBJ whole genome shotgun (WGS) entry which is preliminary data.</text>
</comment>
<evidence type="ECO:0000256" key="1">
    <source>
        <dbReference type="SAM" id="Coils"/>
    </source>
</evidence>
<reference evidence="3 4" key="1">
    <citation type="submission" date="2024-09" db="EMBL/GenBank/DDBJ databases">
        <title>Chromosome-scale assembly of Riccia fluitans.</title>
        <authorList>
            <person name="Paukszto L."/>
            <person name="Sawicki J."/>
            <person name="Karawczyk K."/>
            <person name="Piernik-Szablinska J."/>
            <person name="Szczecinska M."/>
            <person name="Mazdziarz M."/>
        </authorList>
    </citation>
    <scope>NUCLEOTIDE SEQUENCE [LARGE SCALE GENOMIC DNA]</scope>
    <source>
        <strain evidence="3">Rf_01</strain>
        <tissue evidence="3">Aerial parts of the thallus</tissue>
    </source>
</reference>
<feature type="coiled-coil region" evidence="1">
    <location>
        <begin position="320"/>
        <end position="386"/>
    </location>
</feature>
<organism evidence="3 4">
    <name type="scientific">Riccia fluitans</name>
    <dbReference type="NCBI Taxonomy" id="41844"/>
    <lineage>
        <taxon>Eukaryota</taxon>
        <taxon>Viridiplantae</taxon>
        <taxon>Streptophyta</taxon>
        <taxon>Embryophyta</taxon>
        <taxon>Marchantiophyta</taxon>
        <taxon>Marchantiopsida</taxon>
        <taxon>Marchantiidae</taxon>
        <taxon>Marchantiales</taxon>
        <taxon>Ricciaceae</taxon>
        <taxon>Riccia</taxon>
    </lineage>
</organism>
<evidence type="ECO:0000313" key="3">
    <source>
        <dbReference type="EMBL" id="KAL2613874.1"/>
    </source>
</evidence>
<dbReference type="Proteomes" id="UP001605036">
    <property type="component" value="Unassembled WGS sequence"/>
</dbReference>
<name>A0ABD1XYK1_9MARC</name>
<evidence type="ECO:0000256" key="2">
    <source>
        <dbReference type="SAM" id="MobiDB-lite"/>
    </source>
</evidence>
<gene>
    <name evidence="3" type="ORF">R1flu_025566</name>
</gene>
<sequence>MSSHARMRDKTWWRTPWTLEKELGIFGTSSSTQEPDYEHFEVNEVEEVKEMPNNELSSDLWDIPEATGAPSTMEADVDVEGDETNGLEVYGYSYNWTKAILHGLRTKILFLQSRARNNEGGKTIPVVWAPCFVHILFGLDVLSLLGTPLQEAELWVGWTHVTKDTDMSLAQLHSKFPKLITSLSDLRQRCKLPEEIPIASTEQPQSTRRPRAEDKQPEEIPIASPEQPVSSKRPHAEENKRGLSSTKIHKISKPPNVSIPLPTPLPINTIVTDKLGQLPTTESQSKKELTAHLRRDITQVINSHLLPYVQARIQRHFAAIETWTKAYEDQLSKVRELQETNDGLRGQVAAKDAEKSTVHALARTEVHRELEELKRLVTKLEDFKRSMTAKEKAAEEIHV</sequence>
<dbReference type="AlphaFoldDB" id="A0ABD1XYK1"/>
<keyword evidence="4" id="KW-1185">Reference proteome</keyword>
<feature type="region of interest" description="Disordered" evidence="2">
    <location>
        <begin position="194"/>
        <end position="260"/>
    </location>
</feature>
<evidence type="ECO:0000313" key="4">
    <source>
        <dbReference type="Proteomes" id="UP001605036"/>
    </source>
</evidence>
<proteinExistence type="predicted"/>
<keyword evidence="1" id="KW-0175">Coiled coil</keyword>
<dbReference type="EMBL" id="JBHFFA010000007">
    <property type="protein sequence ID" value="KAL2613874.1"/>
    <property type="molecule type" value="Genomic_DNA"/>
</dbReference>
<accession>A0ABD1XYK1</accession>
<protein>
    <submittedName>
        <fullName evidence="3">Uncharacterized protein</fullName>
    </submittedName>
</protein>